<keyword evidence="15" id="KW-1185">Reference proteome</keyword>
<dbReference type="InterPro" id="IPR011051">
    <property type="entry name" value="RmlC_Cupin_sf"/>
</dbReference>
<evidence type="ECO:0000256" key="6">
    <source>
        <dbReference type="ARBA" id="ARBA00022729"/>
    </source>
</evidence>
<evidence type="ECO:0000259" key="13">
    <source>
        <dbReference type="SMART" id="SM00835"/>
    </source>
</evidence>
<comment type="caution">
    <text evidence="14">The sequence shown here is derived from an EMBL/GenBank/DDBJ whole genome shotgun (WGS) entry which is preliminary data.</text>
</comment>
<dbReference type="GO" id="GO:0010497">
    <property type="term" value="P:plasmodesmata-mediated intercellular transport"/>
    <property type="evidence" value="ECO:0007669"/>
    <property type="project" value="UniProtKB-ARBA"/>
</dbReference>
<feature type="disulfide bond" evidence="11">
    <location>
        <begin position="37"/>
        <end position="54"/>
    </location>
</feature>
<feature type="domain" description="Cupin type-1" evidence="13">
    <location>
        <begin position="68"/>
        <end position="218"/>
    </location>
</feature>
<keyword evidence="8 9" id="KW-0464">Manganese</keyword>
<dbReference type="GO" id="GO:2000280">
    <property type="term" value="P:regulation of root development"/>
    <property type="evidence" value="ECO:0007669"/>
    <property type="project" value="UniProtKB-ARBA"/>
</dbReference>
<keyword evidence="6 12" id="KW-0732">Signal</keyword>
<feature type="signal peptide" evidence="12">
    <location>
        <begin position="1"/>
        <end position="28"/>
    </location>
</feature>
<evidence type="ECO:0000256" key="11">
    <source>
        <dbReference type="PIRSR" id="PIRSR601929-3"/>
    </source>
</evidence>
<protein>
    <recommendedName>
        <fullName evidence="12">Germin-like protein</fullName>
    </recommendedName>
</protein>
<dbReference type="PROSITE" id="PS00725">
    <property type="entry name" value="GERMIN"/>
    <property type="match status" value="1"/>
</dbReference>
<feature type="binding site" evidence="10">
    <location>
        <position position="124"/>
    </location>
    <ligand>
        <name>Mn(2+)</name>
        <dbReference type="ChEBI" id="CHEBI:29035"/>
    </ligand>
</feature>
<dbReference type="EMBL" id="JBBNAE010000010">
    <property type="protein sequence ID" value="KAK9090552.1"/>
    <property type="molecule type" value="Genomic_DNA"/>
</dbReference>
<dbReference type="InterPro" id="IPR006045">
    <property type="entry name" value="Cupin_1"/>
</dbReference>
<dbReference type="SUPFAM" id="SSF51182">
    <property type="entry name" value="RmlC-like cupins"/>
    <property type="match status" value="1"/>
</dbReference>
<dbReference type="Gene3D" id="2.60.120.10">
    <property type="entry name" value="Jelly Rolls"/>
    <property type="match status" value="1"/>
</dbReference>
<evidence type="ECO:0000256" key="2">
    <source>
        <dbReference type="ARBA" id="ARBA00007456"/>
    </source>
</evidence>
<dbReference type="InterPro" id="IPR001929">
    <property type="entry name" value="Germin"/>
</dbReference>
<dbReference type="SMART" id="SM00835">
    <property type="entry name" value="Cupin_1"/>
    <property type="match status" value="1"/>
</dbReference>
<dbReference type="CDD" id="cd02241">
    <property type="entry name" value="cupin_OxOx"/>
    <property type="match status" value="1"/>
</dbReference>
<dbReference type="Proteomes" id="UP001417504">
    <property type="component" value="Unassembled WGS sequence"/>
</dbReference>
<keyword evidence="5 9" id="KW-0479">Metal-binding</keyword>
<dbReference type="InterPro" id="IPR019780">
    <property type="entry name" value="Germin_Mn-BS"/>
</dbReference>
<dbReference type="FunFam" id="2.60.120.10:FF:000025">
    <property type="entry name" value="germin-like protein subfamily 2 member 1"/>
    <property type="match status" value="1"/>
</dbReference>
<dbReference type="GO" id="GO:0009506">
    <property type="term" value="C:plasmodesma"/>
    <property type="evidence" value="ECO:0007669"/>
    <property type="project" value="UniProtKB-ARBA"/>
</dbReference>
<dbReference type="GO" id="GO:0030145">
    <property type="term" value="F:manganese ion binding"/>
    <property type="evidence" value="ECO:0007669"/>
    <property type="project" value="UniProtKB-UniRule"/>
</dbReference>
<feature type="binding site" evidence="9">
    <location>
        <position position="124"/>
    </location>
    <ligand>
        <name>oxalate</name>
        <dbReference type="ChEBI" id="CHEBI:30623"/>
    </ligand>
</feature>
<name>A0AAP0HN02_9MAGN</name>
<comment type="similarity">
    <text evidence="2 12">Belongs to the germin family.</text>
</comment>
<evidence type="ECO:0000256" key="3">
    <source>
        <dbReference type="ARBA" id="ARBA00022523"/>
    </source>
</evidence>
<feature type="binding site" evidence="9">
    <location>
        <position position="119"/>
    </location>
    <ligand>
        <name>oxalate</name>
        <dbReference type="ChEBI" id="CHEBI:30623"/>
    </ligand>
</feature>
<reference evidence="14 15" key="1">
    <citation type="submission" date="2024-01" db="EMBL/GenBank/DDBJ databases">
        <title>Genome assemblies of Stephania.</title>
        <authorList>
            <person name="Yang L."/>
        </authorList>
    </citation>
    <scope>NUCLEOTIDE SEQUENCE [LARGE SCALE GENOMIC DNA]</scope>
    <source>
        <strain evidence="14">QJT</strain>
        <tissue evidence="14">Leaf</tissue>
    </source>
</reference>
<gene>
    <name evidence="14" type="ORF">Sjap_023729</name>
</gene>
<feature type="binding site" evidence="10">
    <location>
        <position position="163"/>
    </location>
    <ligand>
        <name>Mn(2+)</name>
        <dbReference type="ChEBI" id="CHEBI:29035"/>
    </ligand>
</feature>
<comment type="subcellular location">
    <subcellularLocation>
        <location evidence="1 12">Secreted</location>
        <location evidence="1 12">Extracellular space</location>
        <location evidence="1 12">Apoplast</location>
    </subcellularLocation>
</comment>
<evidence type="ECO:0000256" key="1">
    <source>
        <dbReference type="ARBA" id="ARBA00004271"/>
    </source>
</evidence>
<evidence type="ECO:0000256" key="7">
    <source>
        <dbReference type="ARBA" id="ARBA00023157"/>
    </source>
</evidence>
<dbReference type="AlphaFoldDB" id="A0AAP0HN02"/>
<proteinExistence type="inferred from homology"/>
<keyword evidence="4 12" id="KW-0964">Secreted</keyword>
<evidence type="ECO:0000256" key="10">
    <source>
        <dbReference type="PIRSR" id="PIRSR601929-2"/>
    </source>
</evidence>
<dbReference type="PANTHER" id="PTHR31238">
    <property type="entry name" value="GERMIN-LIKE PROTEIN SUBFAMILY 3 MEMBER 3"/>
    <property type="match status" value="1"/>
</dbReference>
<evidence type="ECO:0000313" key="15">
    <source>
        <dbReference type="Proteomes" id="UP001417504"/>
    </source>
</evidence>
<dbReference type="GO" id="GO:0048046">
    <property type="term" value="C:apoplast"/>
    <property type="evidence" value="ECO:0007669"/>
    <property type="project" value="UniProtKB-SubCell"/>
</dbReference>
<feature type="chain" id="PRO_5042661363" description="Germin-like protein" evidence="12">
    <location>
        <begin position="29"/>
        <end position="226"/>
    </location>
</feature>
<keyword evidence="3 12" id="KW-0052">Apoplast</keyword>
<organism evidence="14 15">
    <name type="scientific">Stephania japonica</name>
    <dbReference type="NCBI Taxonomy" id="461633"/>
    <lineage>
        <taxon>Eukaryota</taxon>
        <taxon>Viridiplantae</taxon>
        <taxon>Streptophyta</taxon>
        <taxon>Embryophyta</taxon>
        <taxon>Tracheophyta</taxon>
        <taxon>Spermatophyta</taxon>
        <taxon>Magnoliopsida</taxon>
        <taxon>Ranunculales</taxon>
        <taxon>Menispermaceae</taxon>
        <taxon>Menispermoideae</taxon>
        <taxon>Cissampelideae</taxon>
        <taxon>Stephania</taxon>
    </lineage>
</organism>
<evidence type="ECO:0000313" key="14">
    <source>
        <dbReference type="EMBL" id="KAK9090552.1"/>
    </source>
</evidence>
<evidence type="ECO:0000256" key="8">
    <source>
        <dbReference type="ARBA" id="ARBA00023211"/>
    </source>
</evidence>
<dbReference type="PRINTS" id="PR00325">
    <property type="entry name" value="GERMIN"/>
</dbReference>
<feature type="binding site" evidence="10">
    <location>
        <position position="117"/>
    </location>
    <ligand>
        <name>Mn(2+)</name>
        <dbReference type="ChEBI" id="CHEBI:29035"/>
    </ligand>
</feature>
<dbReference type="Pfam" id="PF00190">
    <property type="entry name" value="Cupin_1"/>
    <property type="match status" value="1"/>
</dbReference>
<evidence type="ECO:0000256" key="5">
    <source>
        <dbReference type="ARBA" id="ARBA00022723"/>
    </source>
</evidence>
<dbReference type="InterPro" id="IPR014710">
    <property type="entry name" value="RmlC-like_jellyroll"/>
</dbReference>
<feature type="binding site" evidence="10">
    <location>
        <position position="119"/>
    </location>
    <ligand>
        <name>Mn(2+)</name>
        <dbReference type="ChEBI" id="CHEBI:29035"/>
    </ligand>
</feature>
<accession>A0AAP0HN02</accession>
<evidence type="ECO:0000256" key="9">
    <source>
        <dbReference type="PIRSR" id="PIRSR601929-1"/>
    </source>
</evidence>
<sequence length="226" mass="24410">MKIAVSSTCSLFLTRTLFLIFLIASAKPDPDPLQDYCVADISSTPPFFINGSPCIDPKLAISAHFVTSGLSKPGNTADNPFGFNVTLTSIRNMPGVNTQGLAMARVDIAPLGLVPLHWHPRASEVAIVIQGNVLVGFVDTSNRLFMQQLRTGDSFVFPKAMMHFLFNLDSLNVALVISGLNSQNPGAELVALASFSSNPALPVEVLQRSFRINEQDVLRIRKNLGG</sequence>
<evidence type="ECO:0000256" key="12">
    <source>
        <dbReference type="RuleBase" id="RU366015"/>
    </source>
</evidence>
<evidence type="ECO:0000256" key="4">
    <source>
        <dbReference type="ARBA" id="ARBA00022525"/>
    </source>
</evidence>
<keyword evidence="7 11" id="KW-1015">Disulfide bond</keyword>